<protein>
    <submittedName>
        <fullName evidence="1">Uncharacterized protein</fullName>
    </submittedName>
</protein>
<keyword evidence="2" id="KW-1185">Reference proteome</keyword>
<reference evidence="2" key="1">
    <citation type="submission" date="2023-07" db="EMBL/GenBank/DDBJ databases">
        <title>Description of three actinobacteria isolated from air of manufacturing shop in a pharmaceutical factory.</title>
        <authorList>
            <person name="Zhang D.-F."/>
        </authorList>
    </citation>
    <scope>NUCLEOTIDE SEQUENCE [LARGE SCALE GENOMIC DNA]</scope>
    <source>
        <strain evidence="2">CCTCC AB 2011122</strain>
    </source>
</reference>
<dbReference type="RefSeq" id="WP_310520252.1">
    <property type="nucleotide sequence ID" value="NZ_BAABBS010000003.1"/>
</dbReference>
<proteinExistence type="predicted"/>
<comment type="caution">
    <text evidence="1">The sequence shown here is derived from an EMBL/GenBank/DDBJ whole genome shotgun (WGS) entry which is preliminary data.</text>
</comment>
<dbReference type="EMBL" id="JAVKGS010000001">
    <property type="protein sequence ID" value="MDR5691651.1"/>
    <property type="molecule type" value="Genomic_DNA"/>
</dbReference>
<accession>A0ABU1FIR5</accession>
<organism evidence="1 2">
    <name type="scientific">Agromyces indicus</name>
    <dbReference type="NCBI Taxonomy" id="758919"/>
    <lineage>
        <taxon>Bacteria</taxon>
        <taxon>Bacillati</taxon>
        <taxon>Actinomycetota</taxon>
        <taxon>Actinomycetes</taxon>
        <taxon>Micrococcales</taxon>
        <taxon>Microbacteriaceae</taxon>
        <taxon>Agromyces</taxon>
    </lineage>
</organism>
<gene>
    <name evidence="1" type="ORF">RH861_06185</name>
</gene>
<dbReference type="Proteomes" id="UP001260072">
    <property type="component" value="Unassembled WGS sequence"/>
</dbReference>
<sequence>MHPSDATPARGRRSAGIRAAAAVAAVIAVALTGHQVGSSLAHAQVWPQWSAADGRYDEATVDHGAAVDHGEAVLARAERLLEVAAGDLVSEEHRTALQTAVAEAAEVVADRPAGAATIASLTAPSELAPAWDRYGDLWELVELIPERVAASERIEASTERVAGAVRTVSDAADALMTGAEEAAASVLAASPSATYRTRAALQAALDDASGGSGTTVRLTDLATSVAAVRSSHQAEEERRRSFPVRAEIEAFARSISFGVEIDFAWDYVVGGYSSDGWYSGTAEFFDDGDGWGLVSLSESIEDAWSWDENAKAVVVHEVGHTQVLREACHAIFAGPEFSGDHEAWATAWAIGMGYDVPGSGIEAYGRPSDAQIAAAAACR</sequence>
<name>A0ABU1FIR5_9MICO</name>
<evidence type="ECO:0000313" key="1">
    <source>
        <dbReference type="EMBL" id="MDR5691651.1"/>
    </source>
</evidence>
<evidence type="ECO:0000313" key="2">
    <source>
        <dbReference type="Proteomes" id="UP001260072"/>
    </source>
</evidence>